<evidence type="ECO:0000313" key="2">
    <source>
        <dbReference type="EMBL" id="MBO1079002.1"/>
    </source>
</evidence>
<keyword evidence="1" id="KW-0732">Signal</keyword>
<feature type="signal peptide" evidence="1">
    <location>
        <begin position="1"/>
        <end position="20"/>
    </location>
</feature>
<dbReference type="Proteomes" id="UP001518989">
    <property type="component" value="Unassembled WGS sequence"/>
</dbReference>
<gene>
    <name evidence="2" type="ORF">IAI61_08165</name>
</gene>
<name>A0ABS3KNK6_9PROT</name>
<sequence>MPFASRIAAFLLLPLLAACAIPEAPSADPRLKALTARLPVELGGFKLLDGAPHPNQPNALGLRYAHAPSGTVALVGLITPDGTMIPDGPGSTPVELTVNILSLAAQASLGGTGLTRRPDFGGARTGQPPEVRCSDLQVRQADAAHYVVICATGIGGGIVTINMIVQQARDAGNLPRQFMLNFALNVVQALRSDATEAPAAPATQGPVYRL</sequence>
<dbReference type="PROSITE" id="PS51257">
    <property type="entry name" value="PROKAR_LIPOPROTEIN"/>
    <property type="match status" value="1"/>
</dbReference>
<reference evidence="2 3" key="1">
    <citation type="submission" date="2020-09" db="EMBL/GenBank/DDBJ databases">
        <title>Roseomonas.</title>
        <authorList>
            <person name="Zhu W."/>
        </authorList>
    </citation>
    <scope>NUCLEOTIDE SEQUENCE [LARGE SCALE GENOMIC DNA]</scope>
    <source>
        <strain evidence="2 3">573</strain>
    </source>
</reference>
<organism evidence="2 3">
    <name type="scientific">Roseomonas haemaphysalidis</name>
    <dbReference type="NCBI Taxonomy" id="2768162"/>
    <lineage>
        <taxon>Bacteria</taxon>
        <taxon>Pseudomonadati</taxon>
        <taxon>Pseudomonadota</taxon>
        <taxon>Alphaproteobacteria</taxon>
        <taxon>Acetobacterales</taxon>
        <taxon>Roseomonadaceae</taxon>
        <taxon>Roseomonas</taxon>
    </lineage>
</organism>
<comment type="caution">
    <text evidence="2">The sequence shown here is derived from an EMBL/GenBank/DDBJ whole genome shotgun (WGS) entry which is preliminary data.</text>
</comment>
<dbReference type="RefSeq" id="WP_207416423.1">
    <property type="nucleotide sequence ID" value="NZ_CP061177.1"/>
</dbReference>
<evidence type="ECO:0000313" key="3">
    <source>
        <dbReference type="Proteomes" id="UP001518989"/>
    </source>
</evidence>
<evidence type="ECO:0000256" key="1">
    <source>
        <dbReference type="SAM" id="SignalP"/>
    </source>
</evidence>
<accession>A0ABS3KNK6</accession>
<feature type="chain" id="PRO_5045520540" description="Lipoprotein" evidence="1">
    <location>
        <begin position="21"/>
        <end position="210"/>
    </location>
</feature>
<protein>
    <recommendedName>
        <fullName evidence="4">Lipoprotein</fullName>
    </recommendedName>
</protein>
<keyword evidence="3" id="KW-1185">Reference proteome</keyword>
<dbReference type="EMBL" id="JACTNG010000003">
    <property type="protein sequence ID" value="MBO1079002.1"/>
    <property type="molecule type" value="Genomic_DNA"/>
</dbReference>
<proteinExistence type="predicted"/>
<evidence type="ECO:0008006" key="4">
    <source>
        <dbReference type="Google" id="ProtNLM"/>
    </source>
</evidence>